<evidence type="ECO:0000313" key="4">
    <source>
        <dbReference type="Proteomes" id="UP000001940"/>
    </source>
</evidence>
<dbReference type="SMR" id="Q8I4E7"/>
<feature type="coiled-coil region" evidence="1">
    <location>
        <begin position="103"/>
        <end position="130"/>
    </location>
</feature>
<dbReference type="FunCoup" id="Q8I4E7">
    <property type="interactions" value="986"/>
</dbReference>
<evidence type="ECO:0000256" key="2">
    <source>
        <dbReference type="SAM" id="MobiDB-lite"/>
    </source>
</evidence>
<feature type="compositionally biased region" description="Basic residues" evidence="2">
    <location>
        <begin position="51"/>
        <end position="62"/>
    </location>
</feature>
<gene>
    <name evidence="3" type="ORF">CELE_Y17G7B.21</name>
    <name evidence="3 5" type="ORF">Y17G7B.21</name>
</gene>
<reference evidence="3 4" key="1">
    <citation type="journal article" date="1998" name="Science">
        <title>Genome sequence of the nematode C. elegans: a platform for investigating biology.</title>
        <authorList>
            <consortium name="The C. elegans sequencing consortium"/>
            <person name="Sulson J.E."/>
            <person name="Waterston R."/>
        </authorList>
    </citation>
    <scope>NUCLEOTIDE SEQUENCE [LARGE SCALE GENOMIC DNA]</scope>
    <source>
        <strain evidence="3 4">Bristol N2</strain>
    </source>
</reference>
<dbReference type="AlphaFoldDB" id="Q8I4E7"/>
<dbReference type="PaxDb" id="6239-Y17G7B.21a"/>
<dbReference type="AGR" id="WB:WBGene00012472"/>
<dbReference type="OMA" id="YERQRPV"/>
<dbReference type="UCSC" id="Y17G7B.21">
    <property type="organism name" value="c. elegans"/>
</dbReference>
<dbReference type="EMBL" id="BX284602">
    <property type="protein sequence ID" value="CAD56604.1"/>
    <property type="molecule type" value="Genomic_DNA"/>
</dbReference>
<accession>Q8I4E7</accession>
<sequence length="196" mass="22147">MSSAQVYEIVVEYADNHCSTIPSTSSSVSPRTSGATSPTSSTSSSSTGSARRVRRLSKTKKSATFRRSTARKLFNVGKKYAKRFATSTSSAASKLRLVKLKIDKKYQQRLAESKARVERFQREREELLAGNSQVAILCEEVTSKARSLRESYERQRPVLYHAVLSAYLEQEVVYEDDEDDEEEEMAAGFYGRSYFY</sequence>
<dbReference type="eggNOG" id="ENOG502THVH">
    <property type="taxonomic scope" value="Eukaryota"/>
</dbReference>
<proteinExistence type="predicted"/>
<evidence type="ECO:0000256" key="1">
    <source>
        <dbReference type="SAM" id="Coils"/>
    </source>
</evidence>
<keyword evidence="1" id="KW-0175">Coiled coil</keyword>
<keyword evidence="4" id="KW-1185">Reference proteome</keyword>
<feature type="compositionally biased region" description="Low complexity" evidence="2">
    <location>
        <begin position="20"/>
        <end position="50"/>
    </location>
</feature>
<dbReference type="WormBase" id="Y17G7B.21a">
    <property type="protein sequence ID" value="CE32516"/>
    <property type="gene ID" value="WBGene00012472"/>
</dbReference>
<dbReference type="OrthoDB" id="5872785at2759"/>
<dbReference type="HOGENOM" id="CLU_136971_0_0_1"/>
<evidence type="ECO:0000313" key="5">
    <source>
        <dbReference type="WormBase" id="Y17G7B.21a"/>
    </source>
</evidence>
<evidence type="ECO:0000313" key="3">
    <source>
        <dbReference type="EMBL" id="CAD56604.1"/>
    </source>
</evidence>
<organism evidence="3 4">
    <name type="scientific">Caenorhabditis elegans</name>
    <dbReference type="NCBI Taxonomy" id="6239"/>
    <lineage>
        <taxon>Eukaryota</taxon>
        <taxon>Metazoa</taxon>
        <taxon>Ecdysozoa</taxon>
        <taxon>Nematoda</taxon>
        <taxon>Chromadorea</taxon>
        <taxon>Rhabditida</taxon>
        <taxon>Rhabditina</taxon>
        <taxon>Rhabditomorpha</taxon>
        <taxon>Rhabditoidea</taxon>
        <taxon>Rhabditidae</taxon>
        <taxon>Peloderinae</taxon>
        <taxon>Caenorhabditis</taxon>
    </lineage>
</organism>
<protein>
    <submittedName>
        <fullName evidence="3">Regulator of rDNA transcription 14</fullName>
    </submittedName>
</protein>
<name>Q8I4E7_CAEEL</name>
<dbReference type="InParanoid" id="Q8I4E7"/>
<feature type="region of interest" description="Disordered" evidence="2">
    <location>
        <begin position="20"/>
        <end position="62"/>
    </location>
</feature>
<dbReference type="Proteomes" id="UP000001940">
    <property type="component" value="Chromosome II"/>
</dbReference>
<dbReference type="Bgee" id="WBGene00012472">
    <property type="expression patterns" value="Expressed in pharyngeal muscle cell (C elegans) and 3 other cell types or tissues"/>
</dbReference>
<dbReference type="ExpressionAtlas" id="Q8I4E7">
    <property type="expression patterns" value="baseline and differential"/>
</dbReference>